<evidence type="ECO:0000313" key="2">
    <source>
        <dbReference type="EMBL" id="MBN6100749.1"/>
    </source>
</evidence>
<evidence type="ECO:0000256" key="1">
    <source>
        <dbReference type="SAM" id="SignalP"/>
    </source>
</evidence>
<accession>A0ABS3B1I7</accession>
<keyword evidence="3" id="KW-1185">Reference proteome</keyword>
<dbReference type="Proteomes" id="UP000695802">
    <property type="component" value="Unassembled WGS sequence"/>
</dbReference>
<feature type="signal peptide" evidence="1">
    <location>
        <begin position="1"/>
        <end position="36"/>
    </location>
</feature>
<reference evidence="2 3" key="1">
    <citation type="submission" date="2021-02" db="EMBL/GenBank/DDBJ databases">
        <title>Taxonomically Unique Crown Gall-Associated Xanthomonas Stains Have Deficiency in Virulence Repertories.</title>
        <authorList>
            <person name="Mafakheri H."/>
            <person name="Taghavi S.M."/>
            <person name="Dimkic I."/>
            <person name="Nemanja K."/>
            <person name="Osdaghi E."/>
        </authorList>
    </citation>
    <scope>NUCLEOTIDE SEQUENCE [LARGE SCALE GENOMIC DNA]</scope>
    <source>
        <strain evidence="2 3">FX4</strain>
    </source>
</reference>
<name>A0ABS3B1I7_9XANT</name>
<dbReference type="EMBL" id="JAFIWB010000001">
    <property type="protein sequence ID" value="MBN6100749.1"/>
    <property type="molecule type" value="Genomic_DNA"/>
</dbReference>
<organism evidence="2 3">
    <name type="scientific">Xanthomonas bonasiae</name>
    <dbReference type="NCBI Taxonomy" id="2810351"/>
    <lineage>
        <taxon>Bacteria</taxon>
        <taxon>Pseudomonadati</taxon>
        <taxon>Pseudomonadota</taxon>
        <taxon>Gammaproteobacteria</taxon>
        <taxon>Lysobacterales</taxon>
        <taxon>Lysobacteraceae</taxon>
        <taxon>Xanthomonas</taxon>
    </lineage>
</organism>
<feature type="chain" id="PRO_5046227993" evidence="1">
    <location>
        <begin position="37"/>
        <end position="300"/>
    </location>
</feature>
<sequence>MATGKTSGKKVTRVATGLIGHMLGLAFAVTSGSADAADTKPAPDAAQRRLQDTAWVLYQVNDVHGKAIAPFAESADGSRSILPVLFRTDYLEFATACGRRMAPYREESGQVIIAQAYASHDACKADAALAPSIARLRGEFAISFVAIAGTDRPALRLKAPSGDEFLLYDNGQLRFTDPSDVLPQPRVLYLQVGPDTMGCGYNGPDIPGRPENVCVVARAVKQGADGAWHADSMPYPVMPAIRGFEPPAGSRSIVRILRYELANPDIHASRYRDVLDMVIEQHPPKNLPTEYRNPPYHWIP</sequence>
<comment type="caution">
    <text evidence="2">The sequence shown here is derived from an EMBL/GenBank/DDBJ whole genome shotgun (WGS) entry which is preliminary data.</text>
</comment>
<proteinExistence type="predicted"/>
<dbReference type="RefSeq" id="WP_206228518.1">
    <property type="nucleotide sequence ID" value="NZ_JAFIWB010000001.1"/>
</dbReference>
<gene>
    <name evidence="2" type="ORF">JR064_01050</name>
</gene>
<protein>
    <submittedName>
        <fullName evidence="2">Uncharacterized protein</fullName>
    </submittedName>
</protein>
<keyword evidence="1" id="KW-0732">Signal</keyword>
<evidence type="ECO:0000313" key="3">
    <source>
        <dbReference type="Proteomes" id="UP000695802"/>
    </source>
</evidence>